<dbReference type="Pfam" id="PF00583">
    <property type="entry name" value="Acetyltransf_1"/>
    <property type="match status" value="1"/>
</dbReference>
<dbReference type="EMBL" id="JAHZIK010000372">
    <property type="protein sequence ID" value="MBW7455479.1"/>
    <property type="molecule type" value="Genomic_DNA"/>
</dbReference>
<dbReference type="PROSITE" id="PS51186">
    <property type="entry name" value="GNAT"/>
    <property type="match status" value="1"/>
</dbReference>
<keyword evidence="3" id="KW-1185">Reference proteome</keyword>
<dbReference type="RefSeq" id="WP_210046872.1">
    <property type="nucleotide sequence ID" value="NZ_JBHLVU010000020.1"/>
</dbReference>
<proteinExistence type="predicted"/>
<gene>
    <name evidence="2" type="ORF">K0U00_15745</name>
</gene>
<sequence>MNLIRTANNSSFTVTALSPQQAEELCSWRYEPPFDFYNWSSWEVMLQLGLEFGDPEIREKQYCAVVDADGELIGFIQFFPLLGVTRIGLGMRPDLCGHGLGLQFLQTIIAEGISRAPEDILDLEVHVWNLRAIRTYEKAGFVITDTYIRRTVDGPIEVHCMTYSPEPMNAS</sequence>
<accession>A0ABS7C3K4</accession>
<comment type="caution">
    <text evidence="2">The sequence shown here is derived from an EMBL/GenBank/DDBJ whole genome shotgun (WGS) entry which is preliminary data.</text>
</comment>
<reference evidence="2 3" key="1">
    <citation type="submission" date="2021-07" db="EMBL/GenBank/DDBJ databases">
        <title>Paenibacillus radiodurans sp. nov., isolated from the southeastern edge of Tengger Desert.</title>
        <authorList>
            <person name="Zhang G."/>
        </authorList>
    </citation>
    <scope>NUCLEOTIDE SEQUENCE [LARGE SCALE GENOMIC DNA]</scope>
    <source>
        <strain evidence="2 3">CCM 7311</strain>
    </source>
</reference>
<organism evidence="2 3">
    <name type="scientific">Paenibacillus sepulcri</name>
    <dbReference type="NCBI Taxonomy" id="359917"/>
    <lineage>
        <taxon>Bacteria</taxon>
        <taxon>Bacillati</taxon>
        <taxon>Bacillota</taxon>
        <taxon>Bacilli</taxon>
        <taxon>Bacillales</taxon>
        <taxon>Paenibacillaceae</taxon>
        <taxon>Paenibacillus</taxon>
    </lineage>
</organism>
<name>A0ABS7C3K4_9BACL</name>
<feature type="domain" description="N-acetyltransferase" evidence="1">
    <location>
        <begin position="12"/>
        <end position="163"/>
    </location>
</feature>
<dbReference type="InterPro" id="IPR000182">
    <property type="entry name" value="GNAT_dom"/>
</dbReference>
<evidence type="ECO:0000313" key="2">
    <source>
        <dbReference type="EMBL" id="MBW7455479.1"/>
    </source>
</evidence>
<dbReference type="Gene3D" id="3.40.630.30">
    <property type="match status" value="1"/>
</dbReference>
<dbReference type="Proteomes" id="UP001519887">
    <property type="component" value="Unassembled WGS sequence"/>
</dbReference>
<protein>
    <submittedName>
        <fullName evidence="2">GNAT family N-acetyltransferase</fullName>
    </submittedName>
</protein>
<evidence type="ECO:0000313" key="3">
    <source>
        <dbReference type="Proteomes" id="UP001519887"/>
    </source>
</evidence>
<evidence type="ECO:0000259" key="1">
    <source>
        <dbReference type="PROSITE" id="PS51186"/>
    </source>
</evidence>
<dbReference type="SUPFAM" id="SSF55729">
    <property type="entry name" value="Acyl-CoA N-acyltransferases (Nat)"/>
    <property type="match status" value="1"/>
</dbReference>
<dbReference type="InterPro" id="IPR016181">
    <property type="entry name" value="Acyl_CoA_acyltransferase"/>
</dbReference>